<evidence type="ECO:0008006" key="4">
    <source>
        <dbReference type="Google" id="ProtNLM"/>
    </source>
</evidence>
<dbReference type="Pfam" id="PF08843">
    <property type="entry name" value="AbiEii"/>
    <property type="match status" value="1"/>
</dbReference>
<gene>
    <name evidence="2" type="ORF">F5X71_12940</name>
</gene>
<dbReference type="InterPro" id="IPR014942">
    <property type="entry name" value="AbiEii"/>
</dbReference>
<feature type="region of interest" description="Disordered" evidence="1">
    <location>
        <begin position="1"/>
        <end position="26"/>
    </location>
</feature>
<evidence type="ECO:0000313" key="2">
    <source>
        <dbReference type="EMBL" id="QIS03097.1"/>
    </source>
</evidence>
<name>A0A6G9XQA9_NOCBR</name>
<protein>
    <recommendedName>
        <fullName evidence="4">Nucleotidyl transferase AbiEii/AbiGii toxin family protein</fullName>
    </recommendedName>
</protein>
<accession>A0A6G9XQA9</accession>
<evidence type="ECO:0000313" key="3">
    <source>
        <dbReference type="Proteomes" id="UP000501705"/>
    </source>
</evidence>
<dbReference type="EMBL" id="CP046171">
    <property type="protein sequence ID" value="QIS03097.1"/>
    <property type="molecule type" value="Genomic_DNA"/>
</dbReference>
<proteinExistence type="predicted"/>
<dbReference type="Proteomes" id="UP000501705">
    <property type="component" value="Chromosome"/>
</dbReference>
<sequence>MNALNPSSFKASLRSRIQTRARQTRRPATALRREFFMQRFLARVFADPTSPWVVTGGGGLLVRLPGARSSQDLDLIRTDTDITGAIDELRSLSGARPDIDPFVFGIELAKQLTGAAAAGAELTVTIYLGATLIADFHTDLAVDKIIIGDIETLTPTPILDLDGFTALPPVRLIPIPSQVADKICAMTARYGDTRRPSSRWRDLADLCFIVDNFAFDAAETRTAVDIQRHRRTLELPTTLTSPGPEWAHAYPAMAKDTTLPTHLHNLDTALAFVGACLNPLLDGTRTHGRWNPQDHSWGPA</sequence>
<dbReference type="RefSeq" id="WP_167462165.1">
    <property type="nucleotide sequence ID" value="NZ_CP046171.1"/>
</dbReference>
<reference evidence="2 3" key="1">
    <citation type="journal article" date="2019" name="ACS Chem. Biol.">
        <title>Identification and Mobilization of a Cryptic Antibiotic Biosynthesis Gene Locus from a Human-Pathogenic Nocardia Isolate.</title>
        <authorList>
            <person name="Herisse M."/>
            <person name="Ishida K."/>
            <person name="Porter J.L."/>
            <person name="Howden B."/>
            <person name="Hertweck C."/>
            <person name="Stinear T.P."/>
            <person name="Pidot S.J."/>
        </authorList>
    </citation>
    <scope>NUCLEOTIDE SEQUENCE [LARGE SCALE GENOMIC DNA]</scope>
    <source>
        <strain evidence="2 3">AUSMDU00024985</strain>
    </source>
</reference>
<evidence type="ECO:0000256" key="1">
    <source>
        <dbReference type="SAM" id="MobiDB-lite"/>
    </source>
</evidence>
<dbReference type="AlphaFoldDB" id="A0A6G9XQA9"/>
<feature type="compositionally biased region" description="Polar residues" evidence="1">
    <location>
        <begin position="1"/>
        <end position="10"/>
    </location>
</feature>
<organism evidence="2 3">
    <name type="scientific">Nocardia brasiliensis</name>
    <dbReference type="NCBI Taxonomy" id="37326"/>
    <lineage>
        <taxon>Bacteria</taxon>
        <taxon>Bacillati</taxon>
        <taxon>Actinomycetota</taxon>
        <taxon>Actinomycetes</taxon>
        <taxon>Mycobacteriales</taxon>
        <taxon>Nocardiaceae</taxon>
        <taxon>Nocardia</taxon>
    </lineage>
</organism>